<keyword evidence="4" id="KW-1185">Reference proteome</keyword>
<dbReference type="EMBL" id="JAACJP010000014">
    <property type="protein sequence ID" value="KAF5380188.1"/>
    <property type="molecule type" value="Genomic_DNA"/>
</dbReference>
<gene>
    <name evidence="3" type="ORF">D9615_006187</name>
</gene>
<dbReference type="OrthoDB" id="3242376at2759"/>
<sequence>MSSAAPDAHALAVAAEHLLAGKYFQLSAFVVLIYDHFLTFHEEVERIWKRQISGAAILFLINRYFTPLQFIIIIDAFHDPIWTPALSPLAQLNVIRASLTCLSHRCRRFVAFEGASTVAFVSVRPAILSTPKANNPKCPVVMVLRVFALYGRSIPILVFLLVLLLCQIVISSIGLSTGFAVELPPGFRVKQDFPVSTSAAASLWVTPLITNTVMFGLTLYRTRGYFVQSGLAPTLQIFLRDGVMYFLVIFVANLLNTLIYFLAPDDLKAIGASFSQLITSTMVSRLVLNLRSSSVLNMEEGATQPKTMHFMARTIGDLGEDMETKFDQNRFHEEEDIAMVKRNGQ</sequence>
<keyword evidence="1" id="KW-0472">Membrane</keyword>
<accession>A0A8H5HBC2</accession>
<keyword evidence="1" id="KW-1133">Transmembrane helix</keyword>
<proteinExistence type="predicted"/>
<evidence type="ECO:0000313" key="4">
    <source>
        <dbReference type="Proteomes" id="UP000565441"/>
    </source>
</evidence>
<evidence type="ECO:0000256" key="1">
    <source>
        <dbReference type="SAM" id="Phobius"/>
    </source>
</evidence>
<evidence type="ECO:0000259" key="2">
    <source>
        <dbReference type="Pfam" id="PF20151"/>
    </source>
</evidence>
<evidence type="ECO:0000313" key="3">
    <source>
        <dbReference type="EMBL" id="KAF5380188.1"/>
    </source>
</evidence>
<organism evidence="3 4">
    <name type="scientific">Tricholomella constricta</name>
    <dbReference type="NCBI Taxonomy" id="117010"/>
    <lineage>
        <taxon>Eukaryota</taxon>
        <taxon>Fungi</taxon>
        <taxon>Dikarya</taxon>
        <taxon>Basidiomycota</taxon>
        <taxon>Agaricomycotina</taxon>
        <taxon>Agaricomycetes</taxon>
        <taxon>Agaricomycetidae</taxon>
        <taxon>Agaricales</taxon>
        <taxon>Tricholomatineae</taxon>
        <taxon>Lyophyllaceae</taxon>
        <taxon>Tricholomella</taxon>
    </lineage>
</organism>
<dbReference type="InterPro" id="IPR045340">
    <property type="entry name" value="DUF6533"/>
</dbReference>
<dbReference type="Proteomes" id="UP000565441">
    <property type="component" value="Unassembled WGS sequence"/>
</dbReference>
<protein>
    <recommendedName>
        <fullName evidence="2">DUF6533 domain-containing protein</fullName>
    </recommendedName>
</protein>
<reference evidence="3 4" key="1">
    <citation type="journal article" date="2020" name="ISME J.">
        <title>Uncovering the hidden diversity of litter-decomposition mechanisms in mushroom-forming fungi.</title>
        <authorList>
            <person name="Floudas D."/>
            <person name="Bentzer J."/>
            <person name="Ahren D."/>
            <person name="Johansson T."/>
            <person name="Persson P."/>
            <person name="Tunlid A."/>
        </authorList>
    </citation>
    <scope>NUCLEOTIDE SEQUENCE [LARGE SCALE GENOMIC DNA]</scope>
    <source>
        <strain evidence="3 4">CBS 661.87</strain>
    </source>
</reference>
<comment type="caution">
    <text evidence="3">The sequence shown here is derived from an EMBL/GenBank/DDBJ whole genome shotgun (WGS) entry which is preliminary data.</text>
</comment>
<feature type="domain" description="DUF6533" evidence="2">
    <location>
        <begin position="23"/>
        <end position="68"/>
    </location>
</feature>
<feature type="transmembrane region" description="Helical" evidence="1">
    <location>
        <begin position="201"/>
        <end position="222"/>
    </location>
</feature>
<dbReference type="AlphaFoldDB" id="A0A8H5HBC2"/>
<feature type="transmembrane region" description="Helical" evidence="1">
    <location>
        <begin position="154"/>
        <end position="181"/>
    </location>
</feature>
<name>A0A8H5HBC2_9AGAR</name>
<dbReference type="Pfam" id="PF20151">
    <property type="entry name" value="DUF6533"/>
    <property type="match status" value="1"/>
</dbReference>
<feature type="transmembrane region" description="Helical" evidence="1">
    <location>
        <begin position="243"/>
        <end position="263"/>
    </location>
</feature>
<keyword evidence="1" id="KW-0812">Transmembrane</keyword>